<feature type="compositionally biased region" description="Basic and acidic residues" evidence="1">
    <location>
        <begin position="445"/>
        <end position="462"/>
    </location>
</feature>
<dbReference type="HOGENOM" id="CLU_007204_0_0_1"/>
<keyword evidence="4" id="KW-1185">Reference proteome</keyword>
<dbReference type="PROSITE" id="PS51221">
    <property type="entry name" value="TTL"/>
    <property type="match status" value="1"/>
</dbReference>
<evidence type="ECO:0000313" key="3">
    <source>
        <dbReference type="EMBL" id="ESZ94005.1"/>
    </source>
</evidence>
<feature type="region of interest" description="Disordered" evidence="1">
    <location>
        <begin position="1"/>
        <end position="110"/>
    </location>
</feature>
<dbReference type="AlphaFoldDB" id="W9CHI6"/>
<dbReference type="STRING" id="1432307.W9CHI6"/>
<feature type="compositionally biased region" description="Polar residues" evidence="1">
    <location>
        <begin position="431"/>
        <end position="443"/>
    </location>
</feature>
<feature type="compositionally biased region" description="Polar residues" evidence="1">
    <location>
        <begin position="83"/>
        <end position="98"/>
    </location>
</feature>
<feature type="compositionally biased region" description="Polar residues" evidence="1">
    <location>
        <begin position="64"/>
        <end position="73"/>
    </location>
</feature>
<dbReference type="InterPro" id="IPR027746">
    <property type="entry name" value="TTL"/>
</dbReference>
<feature type="region of interest" description="Disordered" evidence="1">
    <location>
        <begin position="419"/>
        <end position="462"/>
    </location>
</feature>
<feature type="compositionally biased region" description="Basic and acidic residues" evidence="1">
    <location>
        <begin position="137"/>
        <end position="149"/>
    </location>
</feature>
<sequence>MATSFLRPSTPPPSTSLKTPSTPRFGYDDNYEPYSPRKSSRVASRAIRDAVTPPPPTIKHKICNNLSTPQSTPRAARKVIFSGTPQHITSSPPKSPQTAIKRRAPRSATTIAGRHVSGALNLDSTTSAATALGLTPETKKTEQNMDNHQRPGMMVRGDGMLPTPSKTPRHPKQTEELKDGINAVSRTLFTSIHADDSANAMPKPKKSRKKYNNFGLGSSSADEPIAIFTDSEDRIPEVDSHSDNPFLGSSPPQNTRGRSSKPKLIRVPGEEDQTMEQLMGREDGHVANFRGKLIFKKKSNASASHSPTRGAGRAEFMVFDQSFAGEFNGPVTRSCRRQLFTNNRQAPVVPQVQVTEDEEEALTDIEEKFDTEDATDSDVELRTPSHSQGLVTPDAPRFGPASSPTIKRATLATKRYDVVDSPVTPPRRGRSQVTSPFKSSGSDNDFERATRKRDGESIARPTEEVKKITTLKMHILVVNDDGPPSNKSSPYVHSLVQTLQAAGHTVSVVLPHTQRSWIGKAHMVGQTVKPTYFHPGTLHEDNGTTHARPSNDNTEEWVLVDGTPASCVQIGLYHYFQDRGPVDLVVSGPNYGRNSTAVFSLSSGTIGGAMEAAVCKRKAIALSYAFFTRNHDPEIIGGASRIGVKLIEYLYNNWGEGVDLYTVNVPLVEGVEDRKILWTNLLQNYWGEGSCFEEVEGKDEDADEEEEKIREKEGQQGQDEEKKAVGHTHKHFKWAPRFTDVYKSVEESGPGNDGWAVKEGYTSVTPLKANFMHASAATQGELKLPSSDPIPSISKLSLQEQPKSTQPHFYAYIDYEDSYVQPLILSALKQLPQSSYTLLSSPSDLPTPESPYLHISSYETIPFDEITSKPNTSLTNAYVIRKALIRKHYLSETAHIWCVKNPESILKTNIKRAEHFELDYAEFLDDAVVECWDLKESFARNEKVDEEGGKAEDRDWWILKPGMSDRGQGIRLFSSFEELLAVFEGWEEDAPDSDEEDEETQEGDGVEGKDYIQTSHLRHFLAQPYIHPPLLLSPESKTIAPTNTKFHIRTYVLASGALNIYVYKPMLALFASSSYISPWESSSSSSGGIDLNPHLTNTCIQTSDSKKNAVHLLSSLPFPTTLQNKIQAQIFNLTSEVFVAAAREMSIHFQPLPNSFEAFGLDFLVDEQGGCWLLEVNAFPDFAQSGVECRGVVEGFWKEAVGVVVSGFFGVGRDGGGGEGEGEKEGQLVRVGGVDLGRR</sequence>
<dbReference type="GO" id="GO:0016787">
    <property type="term" value="F:hydrolase activity"/>
    <property type="evidence" value="ECO:0007669"/>
    <property type="project" value="InterPro"/>
</dbReference>
<dbReference type="PANTHER" id="PTHR47551">
    <property type="entry name" value="TUBULIN--TYROSINE LIGASE PBY1-RELATED"/>
    <property type="match status" value="1"/>
</dbReference>
<dbReference type="InterPro" id="IPR002828">
    <property type="entry name" value="SurE-like_Pase/nucleotidase"/>
</dbReference>
<feature type="compositionally biased region" description="Acidic residues" evidence="1">
    <location>
        <begin position="694"/>
        <end position="706"/>
    </location>
</feature>
<dbReference type="NCBIfam" id="TIGR00087">
    <property type="entry name" value="surE"/>
    <property type="match status" value="1"/>
</dbReference>
<evidence type="ECO:0000256" key="1">
    <source>
        <dbReference type="SAM" id="MobiDB-lite"/>
    </source>
</evidence>
<evidence type="ECO:0000259" key="2">
    <source>
        <dbReference type="Pfam" id="PF01975"/>
    </source>
</evidence>
<feature type="region of interest" description="Disordered" evidence="1">
    <location>
        <begin position="235"/>
        <end position="267"/>
    </location>
</feature>
<dbReference type="InterPro" id="IPR036523">
    <property type="entry name" value="SurE-like_sf"/>
</dbReference>
<organism evidence="3 4">
    <name type="scientific">Sclerotinia borealis (strain F-4128)</name>
    <dbReference type="NCBI Taxonomy" id="1432307"/>
    <lineage>
        <taxon>Eukaryota</taxon>
        <taxon>Fungi</taxon>
        <taxon>Dikarya</taxon>
        <taxon>Ascomycota</taxon>
        <taxon>Pezizomycotina</taxon>
        <taxon>Leotiomycetes</taxon>
        <taxon>Helotiales</taxon>
        <taxon>Sclerotiniaceae</taxon>
        <taxon>Sclerotinia</taxon>
    </lineage>
</organism>
<dbReference type="InterPro" id="IPR004344">
    <property type="entry name" value="TTL/TTLL_fam"/>
</dbReference>
<feature type="region of interest" description="Disordered" evidence="1">
    <location>
        <begin position="371"/>
        <end position="404"/>
    </location>
</feature>
<proteinExistence type="predicted"/>
<feature type="region of interest" description="Disordered" evidence="1">
    <location>
        <begin position="195"/>
        <end position="221"/>
    </location>
</feature>
<comment type="caution">
    <text evidence="3">The sequence shown here is derived from an EMBL/GenBank/DDBJ whole genome shotgun (WGS) entry which is preliminary data.</text>
</comment>
<dbReference type="PANTHER" id="PTHR47551:SF1">
    <property type="entry name" value="TUBULIN--TYROSINE LIGASE PBY1-RELATED"/>
    <property type="match status" value="1"/>
</dbReference>
<feature type="compositionally biased region" description="Basic and acidic residues" evidence="1">
    <location>
        <begin position="707"/>
        <end position="724"/>
    </location>
</feature>
<evidence type="ECO:0000313" key="4">
    <source>
        <dbReference type="Proteomes" id="UP000019487"/>
    </source>
</evidence>
<feature type="compositionally biased region" description="Low complexity" evidence="1">
    <location>
        <begin position="15"/>
        <end position="24"/>
    </location>
</feature>
<dbReference type="EMBL" id="AYSA01000272">
    <property type="protein sequence ID" value="ESZ94005.1"/>
    <property type="molecule type" value="Genomic_DNA"/>
</dbReference>
<reference evidence="3 4" key="1">
    <citation type="journal article" date="2014" name="Genome Announc.">
        <title>Draft genome sequence of Sclerotinia borealis, a psychrophilic plant pathogenic fungus.</title>
        <authorList>
            <person name="Mardanov A.V."/>
            <person name="Beletsky A.V."/>
            <person name="Kadnikov V.V."/>
            <person name="Ignatov A.N."/>
            <person name="Ravin N.V."/>
        </authorList>
    </citation>
    <scope>NUCLEOTIDE SEQUENCE [LARGE SCALE GENOMIC DNA]</scope>
    <source>
        <strain evidence="4">F-4157</strain>
    </source>
</reference>
<protein>
    <recommendedName>
        <fullName evidence="2">Survival protein SurE-like phosphatase/nucleotidase domain-containing protein</fullName>
    </recommendedName>
</protein>
<dbReference type="GO" id="GO:0000932">
    <property type="term" value="C:P-body"/>
    <property type="evidence" value="ECO:0007669"/>
    <property type="project" value="TreeGrafter"/>
</dbReference>
<feature type="region of interest" description="Disordered" evidence="1">
    <location>
        <begin position="694"/>
        <end position="726"/>
    </location>
</feature>
<dbReference type="OrthoDB" id="202825at2759"/>
<dbReference type="SUPFAM" id="SSF64167">
    <property type="entry name" value="SurE-like"/>
    <property type="match status" value="1"/>
</dbReference>
<accession>W9CHI6</accession>
<dbReference type="Pfam" id="PF01975">
    <property type="entry name" value="SurE"/>
    <property type="match status" value="1"/>
</dbReference>
<gene>
    <name evidence="3" type="ORF">SBOR_5583</name>
</gene>
<dbReference type="Gene3D" id="3.40.1210.10">
    <property type="entry name" value="Survival protein SurE-like phosphatase/nucleotidase"/>
    <property type="match status" value="1"/>
</dbReference>
<feature type="region of interest" description="Disordered" evidence="1">
    <location>
        <begin position="131"/>
        <end position="175"/>
    </location>
</feature>
<dbReference type="Pfam" id="PF03133">
    <property type="entry name" value="TTL"/>
    <property type="match status" value="1"/>
</dbReference>
<dbReference type="Proteomes" id="UP000019487">
    <property type="component" value="Unassembled WGS sequence"/>
</dbReference>
<dbReference type="SUPFAM" id="SSF56059">
    <property type="entry name" value="Glutathione synthetase ATP-binding domain-like"/>
    <property type="match status" value="1"/>
</dbReference>
<feature type="domain" description="Survival protein SurE-like phosphatase/nucleotidase" evidence="2">
    <location>
        <begin position="475"/>
        <end position="687"/>
    </location>
</feature>
<name>W9CHI6_SCLBF</name>
<dbReference type="Gene3D" id="3.30.470.20">
    <property type="entry name" value="ATP-grasp fold, B domain"/>
    <property type="match status" value="1"/>
</dbReference>